<dbReference type="Proteomes" id="UP000440694">
    <property type="component" value="Unassembled WGS sequence"/>
</dbReference>
<dbReference type="RefSeq" id="WP_154739396.1">
    <property type="nucleotide sequence ID" value="NZ_WMBQ01000001.1"/>
</dbReference>
<organism evidence="1 2">
    <name type="scientific">Hyphomicrobium album</name>
    <dbReference type="NCBI Taxonomy" id="2665159"/>
    <lineage>
        <taxon>Bacteria</taxon>
        <taxon>Pseudomonadati</taxon>
        <taxon>Pseudomonadota</taxon>
        <taxon>Alphaproteobacteria</taxon>
        <taxon>Hyphomicrobiales</taxon>
        <taxon>Hyphomicrobiaceae</taxon>
        <taxon>Hyphomicrobium</taxon>
    </lineage>
</organism>
<reference evidence="1 2" key="1">
    <citation type="submission" date="2019-11" db="EMBL/GenBank/DDBJ databases">
        <title>Identification of a novel strain.</title>
        <authorList>
            <person name="Xu Q."/>
            <person name="Wang G."/>
        </authorList>
    </citation>
    <scope>NUCLEOTIDE SEQUENCE [LARGE SCALE GENOMIC DNA]</scope>
    <source>
        <strain evidence="2">xq</strain>
    </source>
</reference>
<comment type="caution">
    <text evidence="1">The sequence shown here is derived from an EMBL/GenBank/DDBJ whole genome shotgun (WGS) entry which is preliminary data.</text>
</comment>
<evidence type="ECO:0000313" key="2">
    <source>
        <dbReference type="Proteomes" id="UP000440694"/>
    </source>
</evidence>
<accession>A0A6I3KL08</accession>
<dbReference type="AlphaFoldDB" id="A0A6I3KL08"/>
<sequence>MLDPELQKRFARSCTDAAFGYSAASTAAYAAMADQVLSFWSGVLQPTPPKPEPNPWQWPVPLAPPSSALAAFDPFAWAKPLAPAPAPLPSNPFEAMAAFATAMSGALSAMSAMPVQPVANAANPMAAWLTMMPFAAPTAAWPMAYVMMSSGVPHAVAWPTAEANAAVLDAANMATRSIKKVFASYQAEGGHAAGGNVWPPVDMLTLMTVIPLNIGTMFATLRMP</sequence>
<evidence type="ECO:0000313" key="1">
    <source>
        <dbReference type="EMBL" id="MTD95048.1"/>
    </source>
</evidence>
<keyword evidence="2" id="KW-1185">Reference proteome</keyword>
<proteinExistence type="predicted"/>
<protein>
    <submittedName>
        <fullName evidence="1">Uncharacterized protein</fullName>
    </submittedName>
</protein>
<dbReference type="EMBL" id="WMBQ01000001">
    <property type="protein sequence ID" value="MTD95048.1"/>
    <property type="molecule type" value="Genomic_DNA"/>
</dbReference>
<gene>
    <name evidence="1" type="ORF">GIW81_11970</name>
</gene>
<name>A0A6I3KL08_9HYPH</name>